<keyword evidence="8" id="KW-1185">Reference proteome</keyword>
<dbReference type="GO" id="GO:0012505">
    <property type="term" value="C:endomembrane system"/>
    <property type="evidence" value="ECO:0007669"/>
    <property type="project" value="UniProtKB-SubCell"/>
</dbReference>
<keyword evidence="3 6" id="KW-1133">Transmembrane helix</keyword>
<dbReference type="PANTHER" id="PTHR28293:SF1">
    <property type="entry name" value="NUCLEAR RIM PROTEIN 1"/>
    <property type="match status" value="1"/>
</dbReference>
<evidence type="ECO:0000256" key="3">
    <source>
        <dbReference type="ARBA" id="ARBA00022989"/>
    </source>
</evidence>
<gene>
    <name evidence="7" type="ORF">EPUL_002204</name>
</gene>
<feature type="non-terminal residue" evidence="7">
    <location>
        <position position="453"/>
    </location>
</feature>
<comment type="caution">
    <text evidence="7">The sequence shown here is derived from an EMBL/GenBank/DDBJ whole genome shotgun (WGS) entry which is preliminary data.</text>
</comment>
<dbReference type="InterPro" id="IPR018819">
    <property type="entry name" value="Nur1/Mug154"/>
</dbReference>
<dbReference type="Pfam" id="PF10332">
    <property type="entry name" value="DUF2418"/>
    <property type="match status" value="1"/>
</dbReference>
<dbReference type="OrthoDB" id="3363151at2759"/>
<dbReference type="STRING" id="225359.A0A2S4PYR1"/>
<keyword evidence="2 6" id="KW-0812">Transmembrane</keyword>
<feature type="transmembrane region" description="Helical" evidence="6">
    <location>
        <begin position="80"/>
        <end position="102"/>
    </location>
</feature>
<name>A0A2S4PYR1_9PEZI</name>
<dbReference type="GO" id="GO:0007096">
    <property type="term" value="P:regulation of exit from mitosis"/>
    <property type="evidence" value="ECO:0007669"/>
    <property type="project" value="TreeGrafter"/>
</dbReference>
<dbReference type="AlphaFoldDB" id="A0A2S4PYR1"/>
<keyword evidence="4 6" id="KW-0472">Membrane</keyword>
<feature type="region of interest" description="Disordered" evidence="5">
    <location>
        <begin position="434"/>
        <end position="453"/>
    </location>
</feature>
<evidence type="ECO:0000256" key="4">
    <source>
        <dbReference type="ARBA" id="ARBA00023136"/>
    </source>
</evidence>
<evidence type="ECO:0008006" key="9">
    <source>
        <dbReference type="Google" id="ProtNLM"/>
    </source>
</evidence>
<reference evidence="7 8" key="1">
    <citation type="submission" date="2017-10" db="EMBL/GenBank/DDBJ databases">
        <title>Development of genomic resources for the powdery mildew, Erysiphe pulchra.</title>
        <authorList>
            <person name="Wadl P.A."/>
            <person name="Mack B.M."/>
            <person name="Moore G."/>
            <person name="Beltz S.B."/>
        </authorList>
    </citation>
    <scope>NUCLEOTIDE SEQUENCE [LARGE SCALE GENOMIC DNA]</scope>
    <source>
        <strain evidence="7">Cflorida</strain>
    </source>
</reference>
<evidence type="ECO:0000256" key="5">
    <source>
        <dbReference type="SAM" id="MobiDB-lite"/>
    </source>
</evidence>
<comment type="subcellular location">
    <subcellularLocation>
        <location evidence="1">Endomembrane system</location>
        <topology evidence="1">Multi-pass membrane protein</topology>
    </subcellularLocation>
</comment>
<evidence type="ECO:0000313" key="7">
    <source>
        <dbReference type="EMBL" id="POS87178.1"/>
    </source>
</evidence>
<organism evidence="7 8">
    <name type="scientific">Erysiphe pulchra</name>
    <dbReference type="NCBI Taxonomy" id="225359"/>
    <lineage>
        <taxon>Eukaryota</taxon>
        <taxon>Fungi</taxon>
        <taxon>Dikarya</taxon>
        <taxon>Ascomycota</taxon>
        <taxon>Pezizomycotina</taxon>
        <taxon>Leotiomycetes</taxon>
        <taxon>Erysiphales</taxon>
        <taxon>Erysiphaceae</taxon>
        <taxon>Erysiphe</taxon>
    </lineage>
</organism>
<evidence type="ECO:0000256" key="6">
    <source>
        <dbReference type="SAM" id="Phobius"/>
    </source>
</evidence>
<evidence type="ECO:0000256" key="1">
    <source>
        <dbReference type="ARBA" id="ARBA00004127"/>
    </source>
</evidence>
<dbReference type="Proteomes" id="UP000237438">
    <property type="component" value="Unassembled WGS sequence"/>
</dbReference>
<dbReference type="GO" id="GO:0043007">
    <property type="term" value="P:maintenance of rDNA"/>
    <property type="evidence" value="ECO:0007669"/>
    <property type="project" value="TreeGrafter"/>
</dbReference>
<dbReference type="EMBL" id="PEDP01000178">
    <property type="protein sequence ID" value="POS87178.1"/>
    <property type="molecule type" value="Genomic_DNA"/>
</dbReference>
<proteinExistence type="predicted"/>
<protein>
    <recommendedName>
        <fullName evidence="9">DUF2418 domain-containing protein</fullName>
    </recommendedName>
</protein>
<accession>A0A2S4PYR1</accession>
<evidence type="ECO:0000256" key="2">
    <source>
        <dbReference type="ARBA" id="ARBA00022692"/>
    </source>
</evidence>
<sequence length="453" mass="51725">MPRLIRRRPLLARIKDYLHPADWLLWLSEELETRDWDSTEYGNSVAALLHFLTLISQANVSRSTESREDVFNDNKSSSGWISSFALFMVFLVSAFSLLNALYTFYRKRSYRLFENSIDVQPRTPSAHRVRVDSSPLSSSPLRILGSLFGSISPEPMGHPNPTCHVWEIAAWDPLPICVRLFCLFSPGHILVYWLFLPTKSLDPRPSVTVFKTILLQILMTVQLLLLQSRFSQQIKDSSIIHEEVMNEYDIKFVHNKLHPLMRDVGTQYISSDIGISAERQESVTVYTPTVILKREFRTNPNPNYSRYFDPDNLSTSIQSQNMLNLNPTPSTPALYKPNLFSESLSQTSLRRPQSRWSMANIASTPTASKNFVDGGGSLGVYSHANSPIRKTASLQDIKQEERELPKNSFTMASREFRDQNDRRFSNSRKFYDQSNVSSVFGGSNYNQLGGNED</sequence>
<evidence type="ECO:0000313" key="8">
    <source>
        <dbReference type="Proteomes" id="UP000237438"/>
    </source>
</evidence>
<dbReference type="PANTHER" id="PTHR28293">
    <property type="entry name" value="NUCLEAR RIM PROTEIN 1"/>
    <property type="match status" value="1"/>
</dbReference>